<reference evidence="2 3" key="1">
    <citation type="journal article" date="2018" name="Evol. Lett.">
        <title>Horizontal gene cluster transfer increased hallucinogenic mushroom diversity.</title>
        <authorList>
            <person name="Reynolds H.T."/>
            <person name="Vijayakumar V."/>
            <person name="Gluck-Thaler E."/>
            <person name="Korotkin H.B."/>
            <person name="Matheny P.B."/>
            <person name="Slot J.C."/>
        </authorList>
    </citation>
    <scope>NUCLEOTIDE SEQUENCE [LARGE SCALE GENOMIC DNA]</scope>
    <source>
        <strain evidence="2 3">SRW20</strain>
    </source>
</reference>
<dbReference type="InParanoid" id="A0A409VL44"/>
<gene>
    <name evidence="2" type="ORF">CVT26_009952</name>
</gene>
<name>A0A409VL44_9AGAR</name>
<evidence type="ECO:0000256" key="1">
    <source>
        <dbReference type="SAM" id="MobiDB-lite"/>
    </source>
</evidence>
<sequence>MTSKSQTLAVPQVSTTAKSASPSLHPSLKVTTKADERRGTTNNSASTSAVRSTSDTALPSLRGRPSASSPTTPVLTRRTYLPLEERDPADMLREILSSPSRTSLSTVRAVRRVREHVEEVPAQAFGSLPRASRSAGQLTPAPKSKSILKSLRRRLSRILRSPRKEKTSTTATSSDDDVEAEPRSPTGSLGIEYIAPRSSVRRVRSCIAVEEVRPSEDPLQVSRRFDAATREASFVANRVSSKYQYLPQSEDDD</sequence>
<comment type="caution">
    <text evidence="2">The sequence shown here is derived from an EMBL/GenBank/DDBJ whole genome shotgun (WGS) entry which is preliminary data.</text>
</comment>
<proteinExistence type="predicted"/>
<feature type="region of interest" description="Disordered" evidence="1">
    <location>
        <begin position="1"/>
        <end position="75"/>
    </location>
</feature>
<evidence type="ECO:0000313" key="3">
    <source>
        <dbReference type="Proteomes" id="UP000284706"/>
    </source>
</evidence>
<evidence type="ECO:0000313" key="2">
    <source>
        <dbReference type="EMBL" id="PPQ66991.1"/>
    </source>
</evidence>
<dbReference type="EMBL" id="NHYE01005616">
    <property type="protein sequence ID" value="PPQ66991.1"/>
    <property type="molecule type" value="Genomic_DNA"/>
</dbReference>
<accession>A0A409VL44</accession>
<feature type="compositionally biased region" description="Polar residues" evidence="1">
    <location>
        <begin position="1"/>
        <end position="24"/>
    </location>
</feature>
<dbReference type="Proteomes" id="UP000284706">
    <property type="component" value="Unassembled WGS sequence"/>
</dbReference>
<feature type="compositionally biased region" description="Polar residues" evidence="1">
    <location>
        <begin position="40"/>
        <end position="57"/>
    </location>
</feature>
<organism evidence="2 3">
    <name type="scientific">Gymnopilus dilepis</name>
    <dbReference type="NCBI Taxonomy" id="231916"/>
    <lineage>
        <taxon>Eukaryota</taxon>
        <taxon>Fungi</taxon>
        <taxon>Dikarya</taxon>
        <taxon>Basidiomycota</taxon>
        <taxon>Agaricomycotina</taxon>
        <taxon>Agaricomycetes</taxon>
        <taxon>Agaricomycetidae</taxon>
        <taxon>Agaricales</taxon>
        <taxon>Agaricineae</taxon>
        <taxon>Hymenogastraceae</taxon>
        <taxon>Gymnopilus</taxon>
    </lineage>
</organism>
<keyword evidence="3" id="KW-1185">Reference proteome</keyword>
<dbReference type="AlphaFoldDB" id="A0A409VL44"/>
<feature type="compositionally biased region" description="Basic residues" evidence="1">
    <location>
        <begin position="150"/>
        <end position="161"/>
    </location>
</feature>
<protein>
    <submittedName>
        <fullName evidence="2">Uncharacterized protein</fullName>
    </submittedName>
</protein>
<feature type="region of interest" description="Disordered" evidence="1">
    <location>
        <begin position="124"/>
        <end position="190"/>
    </location>
</feature>